<keyword evidence="1" id="KW-0812">Transmembrane</keyword>
<keyword evidence="1" id="KW-1133">Transmembrane helix</keyword>
<protein>
    <submittedName>
        <fullName evidence="2">Uncharacterized protein</fullName>
    </submittedName>
</protein>
<feature type="transmembrane region" description="Helical" evidence="1">
    <location>
        <begin position="7"/>
        <end position="27"/>
    </location>
</feature>
<keyword evidence="3" id="KW-1185">Reference proteome</keyword>
<feature type="transmembrane region" description="Helical" evidence="1">
    <location>
        <begin position="39"/>
        <end position="57"/>
    </location>
</feature>
<gene>
    <name evidence="2" type="ORF">Ani05nite_36150</name>
</gene>
<dbReference type="Proteomes" id="UP000647172">
    <property type="component" value="Unassembled WGS sequence"/>
</dbReference>
<evidence type="ECO:0000313" key="2">
    <source>
        <dbReference type="EMBL" id="GIE50081.1"/>
    </source>
</evidence>
<dbReference type="AlphaFoldDB" id="A0A919JGJ6"/>
<feature type="transmembrane region" description="Helical" evidence="1">
    <location>
        <begin position="136"/>
        <end position="153"/>
    </location>
</feature>
<name>A0A919JGJ6_9ACTN</name>
<keyword evidence="1" id="KW-0472">Membrane</keyword>
<reference evidence="2" key="1">
    <citation type="submission" date="2021-01" db="EMBL/GenBank/DDBJ databases">
        <title>Whole genome shotgun sequence of Actinoplanes nipponensis NBRC 14063.</title>
        <authorList>
            <person name="Komaki H."/>
            <person name="Tamura T."/>
        </authorList>
    </citation>
    <scope>NUCLEOTIDE SEQUENCE</scope>
    <source>
        <strain evidence="2">NBRC 14063</strain>
    </source>
</reference>
<accession>A0A919JGJ6</accession>
<organism evidence="2 3">
    <name type="scientific">Actinoplanes nipponensis</name>
    <dbReference type="NCBI Taxonomy" id="135950"/>
    <lineage>
        <taxon>Bacteria</taxon>
        <taxon>Bacillati</taxon>
        <taxon>Actinomycetota</taxon>
        <taxon>Actinomycetes</taxon>
        <taxon>Micromonosporales</taxon>
        <taxon>Micromonosporaceae</taxon>
        <taxon>Actinoplanes</taxon>
    </lineage>
</organism>
<proteinExistence type="predicted"/>
<sequence length="166" mass="16801">MRGRAGAAVRGVLGAVSLVGGLTWILLNLAAPRPVTDMIVGLVLTAGGLVLLMPHRVPLPGRATAAATLVAGVGGTLAGLVAQGAQLGGMWVYLVTRGWPSAWLSRAGLGGDPATARQVAEQSGWQVDVVNLAADLYFWAVAGLLVVAAAGVARRAARIPQATLQP</sequence>
<evidence type="ECO:0000256" key="1">
    <source>
        <dbReference type="SAM" id="Phobius"/>
    </source>
</evidence>
<evidence type="ECO:0000313" key="3">
    <source>
        <dbReference type="Proteomes" id="UP000647172"/>
    </source>
</evidence>
<comment type="caution">
    <text evidence="2">The sequence shown here is derived from an EMBL/GenBank/DDBJ whole genome shotgun (WGS) entry which is preliminary data.</text>
</comment>
<dbReference type="EMBL" id="BOMQ01000044">
    <property type="protein sequence ID" value="GIE50081.1"/>
    <property type="molecule type" value="Genomic_DNA"/>
</dbReference>
<feature type="transmembrane region" description="Helical" evidence="1">
    <location>
        <begin position="69"/>
        <end position="94"/>
    </location>
</feature>